<reference evidence="1" key="1">
    <citation type="submission" date="2014-09" db="EMBL/GenBank/DDBJ databases">
        <authorList>
            <person name="Magalhaes I.L.F."/>
            <person name="Oliveira U."/>
            <person name="Santos F.R."/>
            <person name="Vidigal T.H.D.A."/>
            <person name="Brescovit A.D."/>
            <person name="Santos A.J."/>
        </authorList>
    </citation>
    <scope>NUCLEOTIDE SEQUENCE</scope>
    <source>
        <tissue evidence="1">Shoot tissue taken approximately 20 cm above the soil surface</tissue>
    </source>
</reference>
<name>A0A0A8YWC7_ARUDO</name>
<protein>
    <submittedName>
        <fullName evidence="1">Uncharacterized protein</fullName>
    </submittedName>
</protein>
<accession>A0A0A8YWC7</accession>
<proteinExistence type="predicted"/>
<dbReference type="AlphaFoldDB" id="A0A0A8YWC7"/>
<reference evidence="1" key="2">
    <citation type="journal article" date="2015" name="Data Brief">
        <title>Shoot transcriptome of the giant reed, Arundo donax.</title>
        <authorList>
            <person name="Barrero R.A."/>
            <person name="Guerrero F.D."/>
            <person name="Moolhuijzen P."/>
            <person name="Goolsby J.A."/>
            <person name="Tidwell J."/>
            <person name="Bellgard S.E."/>
            <person name="Bellgard M.I."/>
        </authorList>
    </citation>
    <scope>NUCLEOTIDE SEQUENCE</scope>
    <source>
        <tissue evidence="1">Shoot tissue taken approximately 20 cm above the soil surface</tissue>
    </source>
</reference>
<dbReference type="EMBL" id="GBRH01268192">
    <property type="protein sequence ID" value="JAD29703.1"/>
    <property type="molecule type" value="Transcribed_RNA"/>
</dbReference>
<organism evidence="1">
    <name type="scientific">Arundo donax</name>
    <name type="common">Giant reed</name>
    <name type="synonym">Donax arundinaceus</name>
    <dbReference type="NCBI Taxonomy" id="35708"/>
    <lineage>
        <taxon>Eukaryota</taxon>
        <taxon>Viridiplantae</taxon>
        <taxon>Streptophyta</taxon>
        <taxon>Embryophyta</taxon>
        <taxon>Tracheophyta</taxon>
        <taxon>Spermatophyta</taxon>
        <taxon>Magnoliopsida</taxon>
        <taxon>Liliopsida</taxon>
        <taxon>Poales</taxon>
        <taxon>Poaceae</taxon>
        <taxon>PACMAD clade</taxon>
        <taxon>Arundinoideae</taxon>
        <taxon>Arundineae</taxon>
        <taxon>Arundo</taxon>
    </lineage>
</organism>
<sequence>MLIPIKPDVRYITSCFCLNICKDWEPGARLQC</sequence>
<evidence type="ECO:0000313" key="1">
    <source>
        <dbReference type="EMBL" id="JAD29703.1"/>
    </source>
</evidence>